<accession>A0AAD5YWL1</accession>
<keyword evidence="3" id="KW-1185">Reference proteome</keyword>
<name>A0AAD5YWL1_9AGAR</name>
<gene>
    <name evidence="2" type="ORF">NP233_g5572</name>
</gene>
<organism evidence="2 3">
    <name type="scientific">Leucocoprinus birnbaumii</name>
    <dbReference type="NCBI Taxonomy" id="56174"/>
    <lineage>
        <taxon>Eukaryota</taxon>
        <taxon>Fungi</taxon>
        <taxon>Dikarya</taxon>
        <taxon>Basidiomycota</taxon>
        <taxon>Agaricomycotina</taxon>
        <taxon>Agaricomycetes</taxon>
        <taxon>Agaricomycetidae</taxon>
        <taxon>Agaricales</taxon>
        <taxon>Agaricineae</taxon>
        <taxon>Agaricaceae</taxon>
        <taxon>Leucocoprinus</taxon>
    </lineage>
</organism>
<dbReference type="EMBL" id="JANIEX010000332">
    <property type="protein sequence ID" value="KAJ3568657.1"/>
    <property type="molecule type" value="Genomic_DNA"/>
</dbReference>
<dbReference type="AlphaFoldDB" id="A0AAD5YWL1"/>
<evidence type="ECO:0000256" key="1">
    <source>
        <dbReference type="SAM" id="MobiDB-lite"/>
    </source>
</evidence>
<dbReference type="Proteomes" id="UP001213000">
    <property type="component" value="Unassembled WGS sequence"/>
</dbReference>
<feature type="region of interest" description="Disordered" evidence="1">
    <location>
        <begin position="301"/>
        <end position="326"/>
    </location>
</feature>
<proteinExistence type="predicted"/>
<comment type="caution">
    <text evidence="2">The sequence shown here is derived from an EMBL/GenBank/DDBJ whole genome shotgun (WGS) entry which is preliminary data.</text>
</comment>
<evidence type="ECO:0000313" key="3">
    <source>
        <dbReference type="Proteomes" id="UP001213000"/>
    </source>
</evidence>
<reference evidence="2" key="1">
    <citation type="submission" date="2022-07" db="EMBL/GenBank/DDBJ databases">
        <title>Genome Sequence of Leucocoprinus birnbaumii.</title>
        <authorList>
            <person name="Buettner E."/>
        </authorList>
    </citation>
    <scope>NUCLEOTIDE SEQUENCE</scope>
    <source>
        <strain evidence="2">VT141</strain>
    </source>
</reference>
<protein>
    <submittedName>
        <fullName evidence="2">Uncharacterized protein</fullName>
    </submittedName>
</protein>
<evidence type="ECO:0000313" key="2">
    <source>
        <dbReference type="EMBL" id="KAJ3568657.1"/>
    </source>
</evidence>
<sequence>MACLHQETHTPSPDSPQACAQSVRDLVGRDFRGAIVESLAGSNEGIGDWNRSLSEVIAGLSADDLHAYELKSAESKDEWKKGLSREHMFKYLVSNSPEFMTRSTPLVAAYDMHVSPEFTKFAGMSLPMHRTATESFVQVGPTGNVALSNFDINDQSLAQLKEILSDFLTNVWARCRTLLTSAHRAQRGSPRWTWSQLDDYSLVKHGVYLRYDYFSNPHSLYPRIRVGQHILEQPSTIEVVGVPVGMGACVSLFASGLEALLCTSCLSSELVMPGGLAGSLIYPRPPFVPRGERIRLIQSVSPDSWSTPSAKPRPPNRPVRARAQVSRHATDVNNIVNRVFAWRAESPRTVVRVDARKSIG</sequence>